<accession>A0A1S7S3G8</accession>
<sequence>MPEMSYCKPVYRSAPQSAALRSRGSDRQLTTCPKHILLTGAPYSRSPSALVPKETE</sequence>
<proteinExistence type="predicted"/>
<dbReference type="Proteomes" id="UP000191987">
    <property type="component" value="Unassembled WGS sequence"/>
</dbReference>
<organism evidence="1 2">
    <name type="scientific">Agrobacterium deltaense Zutra 3/1</name>
    <dbReference type="NCBI Taxonomy" id="1183427"/>
    <lineage>
        <taxon>Bacteria</taxon>
        <taxon>Pseudomonadati</taxon>
        <taxon>Pseudomonadota</taxon>
        <taxon>Alphaproteobacteria</taxon>
        <taxon>Hyphomicrobiales</taxon>
        <taxon>Rhizobiaceae</taxon>
        <taxon>Rhizobium/Agrobacterium group</taxon>
        <taxon>Agrobacterium</taxon>
    </lineage>
</organism>
<dbReference type="EMBL" id="FBWG01000049">
    <property type="protein sequence ID" value="CUX62099.1"/>
    <property type="molecule type" value="Genomic_DNA"/>
</dbReference>
<gene>
    <name evidence="1" type="ORF">AGR7C_pAt0165</name>
</gene>
<reference evidence="1 2" key="1">
    <citation type="submission" date="2016-01" db="EMBL/GenBank/DDBJ databases">
        <authorList>
            <person name="Oliw E.H."/>
        </authorList>
    </citation>
    <scope>NUCLEOTIDE SEQUENCE [LARGE SCALE GENOMIC DNA]</scope>
    <source>
        <strain evidence="1 2">Zutra 3-1</strain>
    </source>
</reference>
<evidence type="ECO:0000313" key="2">
    <source>
        <dbReference type="Proteomes" id="UP000191987"/>
    </source>
</evidence>
<protein>
    <submittedName>
        <fullName evidence="1">Uncharacterized protein</fullName>
    </submittedName>
</protein>
<name>A0A1S7S3G8_9HYPH</name>
<dbReference type="AlphaFoldDB" id="A0A1S7S3G8"/>
<evidence type="ECO:0000313" key="1">
    <source>
        <dbReference type="EMBL" id="CUX62099.1"/>
    </source>
</evidence>